<organism evidence="2 3">
    <name type="scientific">Limosa lapponica baueri</name>
    <dbReference type="NCBI Taxonomy" id="1758121"/>
    <lineage>
        <taxon>Eukaryota</taxon>
        <taxon>Metazoa</taxon>
        <taxon>Chordata</taxon>
        <taxon>Craniata</taxon>
        <taxon>Vertebrata</taxon>
        <taxon>Euteleostomi</taxon>
        <taxon>Archelosauria</taxon>
        <taxon>Archosauria</taxon>
        <taxon>Dinosauria</taxon>
        <taxon>Saurischia</taxon>
        <taxon>Theropoda</taxon>
        <taxon>Coelurosauria</taxon>
        <taxon>Aves</taxon>
        <taxon>Neognathae</taxon>
        <taxon>Neoaves</taxon>
        <taxon>Charadriiformes</taxon>
        <taxon>Scolopacidae</taxon>
        <taxon>Limosa</taxon>
    </lineage>
</organism>
<protein>
    <submittedName>
        <fullName evidence="2">Uncharacterized protein</fullName>
    </submittedName>
</protein>
<dbReference type="AlphaFoldDB" id="A0A2I0UFP2"/>
<evidence type="ECO:0000256" key="1">
    <source>
        <dbReference type="SAM" id="MobiDB-lite"/>
    </source>
</evidence>
<accession>A0A2I0UFP2</accession>
<sequence length="158" mass="17465">MLDNPFCEEIFPNSQSKPPLEQLDAISLCFITCYLGEETDLHLTTTSSEAVVEINKISPQPPFLQPKLPQFSQPFLITLVLETPHQLHCSSLNTLQHLNVFPVGMDAKLNTVFEMQTHQCRVQGDDRFPSSASHDIPDTSQNPIGVLGHSAGSYSPSC</sequence>
<keyword evidence="3" id="KW-1185">Reference proteome</keyword>
<dbReference type="EMBL" id="KZ505798">
    <property type="protein sequence ID" value="PKU44867.1"/>
    <property type="molecule type" value="Genomic_DNA"/>
</dbReference>
<proteinExistence type="predicted"/>
<feature type="region of interest" description="Disordered" evidence="1">
    <location>
        <begin position="127"/>
        <end position="158"/>
    </location>
</feature>
<feature type="compositionally biased region" description="Polar residues" evidence="1">
    <location>
        <begin position="130"/>
        <end position="143"/>
    </location>
</feature>
<reference evidence="3" key="2">
    <citation type="submission" date="2017-12" db="EMBL/GenBank/DDBJ databases">
        <title>Genome sequence of the Bar-tailed Godwit (Limosa lapponica baueri).</title>
        <authorList>
            <person name="Lima N.C.B."/>
            <person name="Parody-Merino A.M."/>
            <person name="Battley P.F."/>
            <person name="Fidler A.E."/>
            <person name="Prosdocimi F."/>
        </authorList>
    </citation>
    <scope>NUCLEOTIDE SEQUENCE [LARGE SCALE GENOMIC DNA]</scope>
</reference>
<gene>
    <name evidence="2" type="ORF">llap_4837</name>
</gene>
<reference evidence="3" key="1">
    <citation type="submission" date="2017-11" db="EMBL/GenBank/DDBJ databases">
        <authorList>
            <person name="Lima N.C."/>
            <person name="Parody-Merino A.M."/>
            <person name="Battley P.F."/>
            <person name="Fidler A.E."/>
            <person name="Prosdocimi F."/>
        </authorList>
    </citation>
    <scope>NUCLEOTIDE SEQUENCE [LARGE SCALE GENOMIC DNA]</scope>
</reference>
<dbReference type="Proteomes" id="UP000233556">
    <property type="component" value="Unassembled WGS sequence"/>
</dbReference>
<name>A0A2I0UFP2_LIMLA</name>
<evidence type="ECO:0000313" key="2">
    <source>
        <dbReference type="EMBL" id="PKU44867.1"/>
    </source>
</evidence>
<evidence type="ECO:0000313" key="3">
    <source>
        <dbReference type="Proteomes" id="UP000233556"/>
    </source>
</evidence>